<feature type="domain" description="DUF2229" evidence="1">
    <location>
        <begin position="5"/>
        <end position="201"/>
    </location>
</feature>
<dbReference type="AlphaFoldDB" id="A0A498RBM1"/>
<evidence type="ECO:0000313" key="3">
    <source>
        <dbReference type="Proteomes" id="UP000277811"/>
    </source>
</evidence>
<organism evidence="2 3">
    <name type="scientific">Lucifera butyrica</name>
    <dbReference type="NCBI Taxonomy" id="1351585"/>
    <lineage>
        <taxon>Bacteria</taxon>
        <taxon>Bacillati</taxon>
        <taxon>Bacillota</taxon>
        <taxon>Negativicutes</taxon>
        <taxon>Veillonellales</taxon>
        <taxon>Veillonellaceae</taxon>
        <taxon>Lucifera</taxon>
    </lineage>
</organism>
<dbReference type="Pfam" id="PF09989">
    <property type="entry name" value="DUF2229"/>
    <property type="match status" value="1"/>
</dbReference>
<dbReference type="Gene3D" id="3.40.50.11900">
    <property type="match status" value="1"/>
</dbReference>
<accession>A0A498RBM1</accession>
<dbReference type="RefSeq" id="WP_122628468.1">
    <property type="nucleotide sequence ID" value="NZ_UPPP01000076.1"/>
</dbReference>
<evidence type="ECO:0000313" key="2">
    <source>
        <dbReference type="EMBL" id="VBB07533.1"/>
    </source>
</evidence>
<dbReference type="Proteomes" id="UP000277811">
    <property type="component" value="Unassembled WGS sequence"/>
</dbReference>
<keyword evidence="3" id="KW-1185">Reference proteome</keyword>
<sequence length="303" mass="33988">MQVHVGIPQAMLYHEFGSLWTAFFKNMGLSVSVSAETNKQILDRGTLLAIDESCLPLKVYLGHVDFLLSRCSHIFVPRIAQYHQNYYFCAKFAGLPDIVRNTFHLPAEQVISPNIENKSAFSQLQAVHTTCRALGLPLARGCLAYRRALKSWRADAREDNPSLNRQIAVIGHSYLLKDAFLSGDILKMLASRGIDVVTPEQVPDRVLYREAKVFEPEIYWQLSSKLAGAAQFFCRQTNIVGVVVVSSFACGPDSLVNEYLEHHVFKKSNKPYMIVTIDEHTGQAGLITRMEAFLDLLEWGAPA</sequence>
<reference evidence="2 3" key="1">
    <citation type="submission" date="2018-06" db="EMBL/GenBank/DDBJ databases">
        <authorList>
            <person name="Strepis N."/>
        </authorList>
    </citation>
    <scope>NUCLEOTIDE SEQUENCE [LARGE SCALE GENOMIC DNA]</scope>
    <source>
        <strain evidence="2">LUCI</strain>
    </source>
</reference>
<name>A0A498RBM1_9FIRM</name>
<dbReference type="PANTHER" id="PTHR32329:SF2">
    <property type="entry name" value="BIFUNCTIONAL PROTEIN [INCLUDES 2-HYDROXYACYL-COA DEHYDRATASE (N-TER) AND ITS ACTIVATOR DOMAIN (C_TERM)"/>
    <property type="match status" value="1"/>
</dbReference>
<gene>
    <name evidence="2" type="ORF">LUCI_2797</name>
</gene>
<dbReference type="OrthoDB" id="9780120at2"/>
<dbReference type="PANTHER" id="PTHR32329">
    <property type="entry name" value="BIFUNCTIONAL PROTEIN [INCLUDES 2-HYDROXYACYL-COA DEHYDRATASE (N-TER) AND ITS ACTIVATOR DOMAIN (C_TERM)-RELATED"/>
    <property type="match status" value="1"/>
</dbReference>
<dbReference type="InterPro" id="IPR051805">
    <property type="entry name" value="Dehydratase_Activator_Redct"/>
</dbReference>
<evidence type="ECO:0000259" key="1">
    <source>
        <dbReference type="Pfam" id="PF09989"/>
    </source>
</evidence>
<dbReference type="InterPro" id="IPR018709">
    <property type="entry name" value="CoA_activase_DUF2229"/>
</dbReference>
<protein>
    <recommendedName>
        <fullName evidence="1">DUF2229 domain-containing protein</fullName>
    </recommendedName>
</protein>
<dbReference type="EMBL" id="UPPP01000076">
    <property type="protein sequence ID" value="VBB07533.1"/>
    <property type="molecule type" value="Genomic_DNA"/>
</dbReference>
<proteinExistence type="predicted"/>